<dbReference type="PROSITE" id="PS50095">
    <property type="entry name" value="PLAT"/>
    <property type="match status" value="1"/>
</dbReference>
<keyword evidence="2" id="KW-0472">Membrane</keyword>
<dbReference type="STRING" id="45351.A7RJU7"/>
<feature type="domain" description="PLAT" evidence="4">
    <location>
        <begin position="1"/>
        <end position="81"/>
    </location>
</feature>
<evidence type="ECO:0000256" key="3">
    <source>
        <dbReference type="SAM" id="SignalP"/>
    </source>
</evidence>
<dbReference type="InterPro" id="IPR001024">
    <property type="entry name" value="PLAT/LH2_dom"/>
</dbReference>
<keyword evidence="3" id="KW-0732">Signal</keyword>
<dbReference type="InParanoid" id="A7RJU7"/>
<proteinExistence type="predicted"/>
<dbReference type="AlphaFoldDB" id="A7RJU7"/>
<dbReference type="InterPro" id="IPR036392">
    <property type="entry name" value="PLAT/LH2_dom_sf"/>
</dbReference>
<dbReference type="KEGG" id="nve:5520571"/>
<feature type="chain" id="PRO_5002714475" description="PLAT domain-containing protein" evidence="3">
    <location>
        <begin position="22"/>
        <end position="194"/>
    </location>
</feature>
<comment type="caution">
    <text evidence="1">Lacks conserved residue(s) required for the propagation of feature annotation.</text>
</comment>
<feature type="non-terminal residue" evidence="5">
    <location>
        <position position="194"/>
    </location>
</feature>
<evidence type="ECO:0000256" key="2">
    <source>
        <dbReference type="SAM" id="Phobius"/>
    </source>
</evidence>
<keyword evidence="2" id="KW-0812">Transmembrane</keyword>
<dbReference type="eggNOG" id="KOG3599">
    <property type="taxonomic scope" value="Eukaryota"/>
</dbReference>
<organism evidence="5 6">
    <name type="scientific">Nematostella vectensis</name>
    <name type="common">Starlet sea anemone</name>
    <dbReference type="NCBI Taxonomy" id="45351"/>
    <lineage>
        <taxon>Eukaryota</taxon>
        <taxon>Metazoa</taxon>
        <taxon>Cnidaria</taxon>
        <taxon>Anthozoa</taxon>
        <taxon>Hexacorallia</taxon>
        <taxon>Actiniaria</taxon>
        <taxon>Edwardsiidae</taxon>
        <taxon>Nematostella</taxon>
    </lineage>
</organism>
<name>A7RJU7_NEMVE</name>
<dbReference type="PANTHER" id="PTHR10877:SF150">
    <property type="entry name" value="REJ DOMAIN-CONTAINING PROTEIN"/>
    <property type="match status" value="1"/>
</dbReference>
<dbReference type="PhylomeDB" id="A7RJU7"/>
<dbReference type="SUPFAM" id="SSF49723">
    <property type="entry name" value="Lipase/lipooxygenase domain (PLAT/LH2 domain)"/>
    <property type="match status" value="1"/>
</dbReference>
<gene>
    <name evidence="5" type="ORF">NEMVEDRAFT_v1g178830</name>
</gene>
<evidence type="ECO:0000313" key="6">
    <source>
        <dbReference type="Proteomes" id="UP000001593"/>
    </source>
</evidence>
<dbReference type="Proteomes" id="UP000001593">
    <property type="component" value="Unassembled WGS sequence"/>
</dbReference>
<evidence type="ECO:0000259" key="4">
    <source>
        <dbReference type="PROSITE" id="PS50095"/>
    </source>
</evidence>
<dbReference type="EMBL" id="DS469514">
    <property type="protein sequence ID" value="EDO48336.1"/>
    <property type="molecule type" value="Genomic_DNA"/>
</dbReference>
<dbReference type="Pfam" id="PF01477">
    <property type="entry name" value="PLAT"/>
    <property type="match status" value="1"/>
</dbReference>
<keyword evidence="2" id="KW-1133">Transmembrane helix</keyword>
<keyword evidence="6" id="KW-1185">Reference proteome</keyword>
<dbReference type="PANTHER" id="PTHR10877">
    <property type="entry name" value="POLYCYSTIN FAMILY MEMBER"/>
    <property type="match status" value="1"/>
</dbReference>
<reference evidence="5 6" key="1">
    <citation type="journal article" date="2007" name="Science">
        <title>Sea anemone genome reveals ancestral eumetazoan gene repertoire and genomic organization.</title>
        <authorList>
            <person name="Putnam N.H."/>
            <person name="Srivastava M."/>
            <person name="Hellsten U."/>
            <person name="Dirks B."/>
            <person name="Chapman J."/>
            <person name="Salamov A."/>
            <person name="Terry A."/>
            <person name="Shapiro H."/>
            <person name="Lindquist E."/>
            <person name="Kapitonov V.V."/>
            <person name="Jurka J."/>
            <person name="Genikhovich G."/>
            <person name="Grigoriev I.V."/>
            <person name="Lucas S.M."/>
            <person name="Steele R.E."/>
            <person name="Finnerty J.R."/>
            <person name="Technau U."/>
            <person name="Martindale M.Q."/>
            <person name="Rokhsar D.S."/>
        </authorList>
    </citation>
    <scope>NUCLEOTIDE SEQUENCE [LARGE SCALE GENOMIC DNA]</scope>
    <source>
        <strain evidence="6">CH2 X CH6</strain>
    </source>
</reference>
<dbReference type="OMA" id="CYLYLPL"/>
<sequence length="194" mass="22166">MIMMVTVMVMVIVMLINRANSFLPGDIYKLKIWHDHSGDDPSWFLIRVLVRDLQTDKRMWFICNRWLAVEEEDGKIERVLLAASRKEMTGFNMLFQDNARKNLSDGHLWFSCAIRPPTSNFTRVQRMTCCLTLLISTMLASAMFYQTGPAPPSSEVVIGPLRLSVRQLGIAVMSSLVVLPVNLLIIHLFRKAKP</sequence>
<accession>A7RJU7</accession>
<protein>
    <recommendedName>
        <fullName evidence="4">PLAT domain-containing protein</fullName>
    </recommendedName>
</protein>
<dbReference type="InterPro" id="IPR051223">
    <property type="entry name" value="Polycystin"/>
</dbReference>
<evidence type="ECO:0000256" key="1">
    <source>
        <dbReference type="PROSITE-ProRule" id="PRU00152"/>
    </source>
</evidence>
<feature type="transmembrane region" description="Helical" evidence="2">
    <location>
        <begin position="168"/>
        <end position="189"/>
    </location>
</feature>
<evidence type="ECO:0000313" key="5">
    <source>
        <dbReference type="EMBL" id="EDO48336.1"/>
    </source>
</evidence>
<feature type="signal peptide" evidence="3">
    <location>
        <begin position="1"/>
        <end position="21"/>
    </location>
</feature>
<dbReference type="HOGENOM" id="CLU_1405757_0_0_1"/>
<dbReference type="Gene3D" id="2.60.60.20">
    <property type="entry name" value="PLAT/LH2 domain"/>
    <property type="match status" value="1"/>
</dbReference>